<keyword evidence="4" id="KW-1185">Reference proteome</keyword>
<proteinExistence type="predicted"/>
<protein>
    <recommendedName>
        <fullName evidence="2">DUF4939 domain-containing protein</fullName>
    </recommendedName>
</protein>
<feature type="region of interest" description="Disordered" evidence="1">
    <location>
        <begin position="1"/>
        <end position="46"/>
    </location>
</feature>
<name>A0A8H5CKK4_9AGAR</name>
<accession>A0A8H5CKK4</accession>
<evidence type="ECO:0000256" key="1">
    <source>
        <dbReference type="SAM" id="MobiDB-lite"/>
    </source>
</evidence>
<organism evidence="3 4">
    <name type="scientific">Tetrapyrgos nigripes</name>
    <dbReference type="NCBI Taxonomy" id="182062"/>
    <lineage>
        <taxon>Eukaryota</taxon>
        <taxon>Fungi</taxon>
        <taxon>Dikarya</taxon>
        <taxon>Basidiomycota</taxon>
        <taxon>Agaricomycotina</taxon>
        <taxon>Agaricomycetes</taxon>
        <taxon>Agaricomycetidae</taxon>
        <taxon>Agaricales</taxon>
        <taxon>Marasmiineae</taxon>
        <taxon>Marasmiaceae</taxon>
        <taxon>Tetrapyrgos</taxon>
    </lineage>
</organism>
<evidence type="ECO:0000259" key="2">
    <source>
        <dbReference type="Pfam" id="PF16297"/>
    </source>
</evidence>
<evidence type="ECO:0000313" key="3">
    <source>
        <dbReference type="EMBL" id="KAF5343502.1"/>
    </source>
</evidence>
<dbReference type="Proteomes" id="UP000559256">
    <property type="component" value="Unassembled WGS sequence"/>
</dbReference>
<feature type="compositionally biased region" description="Polar residues" evidence="1">
    <location>
        <begin position="1"/>
        <end position="29"/>
    </location>
</feature>
<feature type="domain" description="DUF4939" evidence="2">
    <location>
        <begin position="37"/>
        <end position="120"/>
    </location>
</feature>
<dbReference type="InterPro" id="IPR032549">
    <property type="entry name" value="DUF4939"/>
</dbReference>
<dbReference type="Pfam" id="PF16297">
    <property type="entry name" value="DUF4939"/>
    <property type="match status" value="1"/>
</dbReference>
<gene>
    <name evidence="3" type="ORF">D9758_015636</name>
</gene>
<sequence length="131" mass="15100">MDDQGQTATSPLNTKPQTPHVQIPHNVQTPHPAKEIRISTPTPFEGDRKKTMQFMADVVLYLGCNQEIYDTDKKKISFALSYLKGRSAADWKLIRVQKYMKNGWPDWDKFLGEFNETFSPINEQGDAWIKL</sequence>
<reference evidence="3 4" key="1">
    <citation type="journal article" date="2020" name="ISME J.">
        <title>Uncovering the hidden diversity of litter-decomposition mechanisms in mushroom-forming fungi.</title>
        <authorList>
            <person name="Floudas D."/>
            <person name="Bentzer J."/>
            <person name="Ahren D."/>
            <person name="Johansson T."/>
            <person name="Persson P."/>
            <person name="Tunlid A."/>
        </authorList>
    </citation>
    <scope>NUCLEOTIDE SEQUENCE [LARGE SCALE GENOMIC DNA]</scope>
    <source>
        <strain evidence="3 4">CBS 291.85</strain>
    </source>
</reference>
<dbReference type="EMBL" id="JAACJM010000139">
    <property type="protein sequence ID" value="KAF5343502.1"/>
    <property type="molecule type" value="Genomic_DNA"/>
</dbReference>
<evidence type="ECO:0000313" key="4">
    <source>
        <dbReference type="Proteomes" id="UP000559256"/>
    </source>
</evidence>
<comment type="caution">
    <text evidence="3">The sequence shown here is derived from an EMBL/GenBank/DDBJ whole genome shotgun (WGS) entry which is preliminary data.</text>
</comment>
<dbReference type="OrthoDB" id="3263571at2759"/>
<dbReference type="AlphaFoldDB" id="A0A8H5CKK4"/>